<reference evidence="6" key="1">
    <citation type="submission" date="2016-06" db="EMBL/GenBank/DDBJ databases">
        <authorList>
            <person name="Varghese N."/>
            <person name="Submissions Spin"/>
        </authorList>
    </citation>
    <scope>NUCLEOTIDE SEQUENCE [LARGE SCALE GENOMIC DNA]</scope>
    <source>
        <strain evidence="6">DSM 44815</strain>
    </source>
</reference>
<dbReference type="PANTHER" id="PTHR46943:SF1">
    <property type="entry name" value="PENTRAXIN-RELATED PROTEIN PTX3"/>
    <property type="match status" value="1"/>
</dbReference>
<evidence type="ECO:0000313" key="5">
    <source>
        <dbReference type="EMBL" id="SBT38132.1"/>
    </source>
</evidence>
<name>A0A1A8Z2U6_9ACTN</name>
<proteinExistence type="predicted"/>
<dbReference type="GO" id="GO:0030246">
    <property type="term" value="F:carbohydrate binding"/>
    <property type="evidence" value="ECO:0007669"/>
    <property type="project" value="UniProtKB-KW"/>
</dbReference>
<dbReference type="STRING" id="261654.GA0070611_0444"/>
<feature type="chain" id="PRO_5039573432" evidence="3">
    <location>
        <begin position="30"/>
        <end position="1174"/>
    </location>
</feature>
<evidence type="ECO:0000259" key="4">
    <source>
        <dbReference type="SMART" id="SM00560"/>
    </source>
</evidence>
<dbReference type="SUPFAM" id="SSF49899">
    <property type="entry name" value="Concanavalin A-like lectins/glucanases"/>
    <property type="match status" value="2"/>
</dbReference>
<evidence type="ECO:0000313" key="6">
    <source>
        <dbReference type="Proteomes" id="UP000199385"/>
    </source>
</evidence>
<keyword evidence="6" id="KW-1185">Reference proteome</keyword>
<protein>
    <submittedName>
        <fullName evidence="5">Concanavalin A-like lectin/glucanases superfamily protein</fullName>
    </submittedName>
</protein>
<dbReference type="EMBL" id="LT594323">
    <property type="protein sequence ID" value="SBT38132.1"/>
    <property type="molecule type" value="Genomic_DNA"/>
</dbReference>
<keyword evidence="5" id="KW-0430">Lectin</keyword>
<dbReference type="Pfam" id="PF13385">
    <property type="entry name" value="Laminin_G_3"/>
    <property type="match status" value="2"/>
</dbReference>
<dbReference type="GO" id="GO:0006955">
    <property type="term" value="P:immune response"/>
    <property type="evidence" value="ECO:0007669"/>
    <property type="project" value="InterPro"/>
</dbReference>
<dbReference type="AlphaFoldDB" id="A0A1A8Z2U6"/>
<evidence type="ECO:0000256" key="3">
    <source>
        <dbReference type="SAM" id="SignalP"/>
    </source>
</evidence>
<gene>
    <name evidence="5" type="ORF">GA0070611_0444</name>
</gene>
<feature type="signal peptide" evidence="3">
    <location>
        <begin position="1"/>
        <end position="29"/>
    </location>
</feature>
<dbReference type="PATRIC" id="fig|261654.4.peg.449"/>
<dbReference type="Gene3D" id="2.60.120.200">
    <property type="match status" value="2"/>
</dbReference>
<keyword evidence="2" id="KW-1015">Disulfide bond</keyword>
<dbReference type="RefSeq" id="WP_157740163.1">
    <property type="nucleotide sequence ID" value="NZ_LT594323.1"/>
</dbReference>
<dbReference type="InterPro" id="IPR006558">
    <property type="entry name" value="LamG-like"/>
</dbReference>
<keyword evidence="1 3" id="KW-0732">Signal</keyword>
<feature type="domain" description="LamG-like jellyroll fold" evidence="4">
    <location>
        <begin position="798"/>
        <end position="939"/>
    </location>
</feature>
<feature type="domain" description="LamG-like jellyroll fold" evidence="4">
    <location>
        <begin position="1025"/>
        <end position="1165"/>
    </location>
</feature>
<evidence type="ECO:0000256" key="1">
    <source>
        <dbReference type="ARBA" id="ARBA00022729"/>
    </source>
</evidence>
<dbReference type="PANTHER" id="PTHR46943">
    <property type="entry name" value="PENTRAXIN-RELATED PROTEIN PTX3"/>
    <property type="match status" value="1"/>
</dbReference>
<dbReference type="InterPro" id="IPR042837">
    <property type="entry name" value="PTX3"/>
</dbReference>
<evidence type="ECO:0000256" key="2">
    <source>
        <dbReference type="ARBA" id="ARBA00023157"/>
    </source>
</evidence>
<dbReference type="SMART" id="SM00560">
    <property type="entry name" value="LamGL"/>
    <property type="match status" value="2"/>
</dbReference>
<dbReference type="Proteomes" id="UP000199385">
    <property type="component" value="Chromosome I"/>
</dbReference>
<sequence>MRRRFVLAHARSRVTAAVLALTLLGGGLAGTPGAAATRGSAPTVTDTEAEAEAMAAAQRLGRPVEVRNARTESSRVLATPQGSLLLESYAAPRWTKGADGAWRQIDTTLRSTAHGIAPVAALADISFSPGGAAPAVRLPVGGGEVTLSWPGPLPAPRLEGDTAVYESVLPGVDLRMRALADGFGWVLVVKSVEAAADPALETVRFGIVTDGLTRRVRAGGGFEVLDGSGRVVLSAGSALMWDSSGLTSGRSARTEAFAAQERREAVRSAPDLARKAELPAGLRGDELVIRPDLALLRGARTVYPVVIDPWTTLGKLRWGYAGSTNASRDDGVARVGDSPDGSGIYRSFFAFSLSSLRDKTIRSAKFLTEMTHSWSCDSSTVNLWRTADLTTAGRQNWSGPGLQLWLEERSGHAHKPSGGAGCTNDPQPDMPMEFSGANLKNDVTSFRGDSNYTLVLTTRRSDGSSEATDNLWKKFDPAMTKLSIEYNTDPYTATASQLSTYAGYTAPAQGCVTGSLRPAVRSDYPWLKATLTDPDGSNGGSLSGTFSLQKQVNGVWTAVSGWPRTDSGVAPGAKAEVQLVTKTVNGEIYRWQVQTRDTLGGSSDWSTWCEFSVDYSPPAYRPAVTAADGLYLESPPRGTNQDVHGSPGYSGRFTFSANGAGDVYDYVYQVQGGTEMVARAPSLGGSVTVWVTPDSIGENVLTVRSRDQSGNRSEPYEYVFLVDTASAPKAAWSMNEGTGTTLAATLAGGPSATLANGAGWRESRILGVHKNTGKDWAVGFDGTDDFAETTGAVLDTSRSFTVAAWVRLASTAKWAAVVCQNGATANAPFDLEYGPDTGQWAFNMYSKDGSPTTVRARSAGVAKANVWVHLAASWDAGDKKARVYVDGKLSGTADVASSWMPAGNPKLQIGREHWLGSYYNYFNGDIDDVRVWDRAIDPDLDLAPLAQPTLVGQWEMEDVDDEAPRQVSDESGYQRPATLADTASTAPSGLATWWDPAGYNYSTGLGMDGKAGFAETAAPVLRTDQSFTVSAWVRYTGGDPVARTTVAQEGNVVSNFMLGCRIGSPSVWAVIMAPADSTAGPNAMASGNTCQLDRWTHIAAVHDAAAGRVSLYVDGAFVSSAPVQAAWQANSVFSIGRSKWYTSPRDLGAGTIDRVRAWQGALTAADVAAVFAEA</sequence>
<accession>A0A1A8Z2U6</accession>
<organism evidence="5 6">
    <name type="scientific">Micromonospora auratinigra</name>
    <dbReference type="NCBI Taxonomy" id="261654"/>
    <lineage>
        <taxon>Bacteria</taxon>
        <taxon>Bacillati</taxon>
        <taxon>Actinomycetota</taxon>
        <taxon>Actinomycetes</taxon>
        <taxon>Micromonosporales</taxon>
        <taxon>Micromonosporaceae</taxon>
        <taxon>Micromonospora</taxon>
    </lineage>
</organism>
<dbReference type="OrthoDB" id="176279at2"/>
<dbReference type="InterPro" id="IPR013320">
    <property type="entry name" value="ConA-like_dom_sf"/>
</dbReference>